<sequence length="317" mass="38127">MKQKFTTKDIGYFLFSLSMILLFLSACSTGETVKNSESEASEKTFIFRDGSDIYRVEFDDSKIKSLYKNNQKLPAEEIKNYKDLVEYELKNLTKDFSSKDGKPKRVRIFIDKDEPESDTTEYEDEEFDFPKSFRFRLDDDFLEDMRIELDSLMKNLKDKDFEIYINPDDMKEYKFKFKEHFKNFSPPALPEFDKDKFREEMKKFREELKKLDSIDIDLRDMLKDFKEKKKRNIEIIELKKEASEHKNTKSFVDELKKELVKDGYLDSTDSELRFKMEDEKIYVNGKELPEESVSKYKELFKKHHKRDFDGQILIEIE</sequence>
<feature type="signal peptide" evidence="2">
    <location>
        <begin position="1"/>
        <end position="28"/>
    </location>
</feature>
<dbReference type="EMBL" id="DSUJ01000002">
    <property type="protein sequence ID" value="HFI89918.1"/>
    <property type="molecule type" value="Genomic_DNA"/>
</dbReference>
<feature type="chain" id="PRO_5031228083" evidence="2">
    <location>
        <begin position="29"/>
        <end position="317"/>
    </location>
</feature>
<organism evidence="3">
    <name type="scientific">Ignavibacterium album</name>
    <dbReference type="NCBI Taxonomy" id="591197"/>
    <lineage>
        <taxon>Bacteria</taxon>
        <taxon>Pseudomonadati</taxon>
        <taxon>Ignavibacteriota</taxon>
        <taxon>Ignavibacteria</taxon>
        <taxon>Ignavibacteriales</taxon>
        <taxon>Ignavibacteriaceae</taxon>
        <taxon>Ignavibacterium</taxon>
    </lineage>
</organism>
<feature type="coiled-coil region" evidence="1">
    <location>
        <begin position="194"/>
        <end position="246"/>
    </location>
</feature>
<name>A0A7V2ZHC9_9BACT</name>
<comment type="caution">
    <text evidence="3">The sequence shown here is derived from an EMBL/GenBank/DDBJ whole genome shotgun (WGS) entry which is preliminary data.</text>
</comment>
<dbReference type="PROSITE" id="PS51257">
    <property type="entry name" value="PROKAR_LIPOPROTEIN"/>
    <property type="match status" value="1"/>
</dbReference>
<reference evidence="3" key="1">
    <citation type="journal article" date="2020" name="mSystems">
        <title>Genome- and Community-Level Interaction Insights into Carbon Utilization and Element Cycling Functions of Hydrothermarchaeota in Hydrothermal Sediment.</title>
        <authorList>
            <person name="Zhou Z."/>
            <person name="Liu Y."/>
            <person name="Xu W."/>
            <person name="Pan J."/>
            <person name="Luo Z.H."/>
            <person name="Li M."/>
        </authorList>
    </citation>
    <scope>NUCLEOTIDE SEQUENCE [LARGE SCALE GENOMIC DNA]</scope>
    <source>
        <strain evidence="3">SpSt-479</strain>
    </source>
</reference>
<proteinExistence type="predicted"/>
<dbReference type="RefSeq" id="WP_304145584.1">
    <property type="nucleotide sequence ID" value="NZ_JAOAIE010000057.1"/>
</dbReference>
<protein>
    <submittedName>
        <fullName evidence="3">Uncharacterized protein</fullName>
    </submittedName>
</protein>
<keyword evidence="1" id="KW-0175">Coiled coil</keyword>
<gene>
    <name evidence="3" type="ORF">ENS31_00140</name>
</gene>
<accession>A0A7V2ZHC9</accession>
<dbReference type="AlphaFoldDB" id="A0A7V2ZHC9"/>
<evidence type="ECO:0000256" key="1">
    <source>
        <dbReference type="SAM" id="Coils"/>
    </source>
</evidence>
<evidence type="ECO:0000313" key="3">
    <source>
        <dbReference type="EMBL" id="HFI89918.1"/>
    </source>
</evidence>
<evidence type="ECO:0000256" key="2">
    <source>
        <dbReference type="SAM" id="SignalP"/>
    </source>
</evidence>
<keyword evidence="2" id="KW-0732">Signal</keyword>